<dbReference type="Pfam" id="PF11391">
    <property type="entry name" value="DUF2798"/>
    <property type="match status" value="2"/>
</dbReference>
<feature type="transmembrane region" description="Helical" evidence="1">
    <location>
        <begin position="82"/>
        <end position="108"/>
    </location>
</feature>
<dbReference type="PATRIC" id="fig|476272.21.peg.41"/>
<evidence type="ECO:0000313" key="2">
    <source>
        <dbReference type="EMBL" id="EEG47722.1"/>
    </source>
</evidence>
<dbReference type="EMBL" id="ACBZ01000178">
    <property type="protein sequence ID" value="EEG47722.1"/>
    <property type="molecule type" value="Genomic_DNA"/>
</dbReference>
<evidence type="ECO:0000313" key="3">
    <source>
        <dbReference type="Proteomes" id="UP000003100"/>
    </source>
</evidence>
<evidence type="ECO:0008006" key="4">
    <source>
        <dbReference type="Google" id="ProtNLM"/>
    </source>
</evidence>
<accession>C0CR56</accession>
<dbReference type="InterPro" id="IPR021529">
    <property type="entry name" value="DUF2798"/>
</dbReference>
<sequence>MPKNKFQDVIFTLIMVVVMVYAMVIYNISLDTGKLTNQVFLMAFGELPIMGIVAFFLELFIVGPLAKKLAFRLVQPGMDKMIFIVLAISAITVCLMCPLMSLAAAVLFKGGLQPELLSVWIQTAALNFPMALCWQIFFAGPLVRGIFRRLFPEKEPEAQIS</sequence>
<keyword evidence="1" id="KW-1133">Transmembrane helix</keyword>
<keyword evidence="1" id="KW-0472">Membrane</keyword>
<comment type="caution">
    <text evidence="2">The sequence shown here is derived from an EMBL/GenBank/DDBJ whole genome shotgun (WGS) entry which is preliminary data.</text>
</comment>
<keyword evidence="1" id="KW-0812">Transmembrane</keyword>
<feature type="transmembrane region" description="Helical" evidence="1">
    <location>
        <begin position="40"/>
        <end position="61"/>
    </location>
</feature>
<dbReference type="AlphaFoldDB" id="C0CR56"/>
<dbReference type="Proteomes" id="UP000003100">
    <property type="component" value="Unassembled WGS sequence"/>
</dbReference>
<protein>
    <recommendedName>
        <fullName evidence="4">DUF2798 domain-containing protein</fullName>
    </recommendedName>
</protein>
<reference evidence="2 3" key="1">
    <citation type="submission" date="2009-01" db="EMBL/GenBank/DDBJ databases">
        <authorList>
            <person name="Fulton L."/>
            <person name="Clifton S."/>
            <person name="Fulton B."/>
            <person name="Xu J."/>
            <person name="Minx P."/>
            <person name="Pepin K.H."/>
            <person name="Johnson M."/>
            <person name="Bhonagiri V."/>
            <person name="Nash W.E."/>
            <person name="Mardis E.R."/>
            <person name="Wilson R.K."/>
        </authorList>
    </citation>
    <scope>NUCLEOTIDE SEQUENCE [LARGE SCALE GENOMIC DNA]</scope>
    <source>
        <strain evidence="3">DSM 10507 / JCM 14656 / S5a33</strain>
    </source>
</reference>
<keyword evidence="3" id="KW-1185">Reference proteome</keyword>
<reference evidence="2 3" key="2">
    <citation type="submission" date="2009-02" db="EMBL/GenBank/DDBJ databases">
        <title>Draft genome sequence of Blautia hydrogenotrophica DSM 10507 (Ruminococcus hydrogenotrophicus DSM 10507).</title>
        <authorList>
            <person name="Sudarsanam P."/>
            <person name="Ley R."/>
            <person name="Guruge J."/>
            <person name="Turnbaugh P.J."/>
            <person name="Mahowald M."/>
            <person name="Liep D."/>
            <person name="Gordon J."/>
        </authorList>
    </citation>
    <scope>NUCLEOTIDE SEQUENCE [LARGE SCALE GENOMIC DNA]</scope>
    <source>
        <strain evidence="3">DSM 10507 / JCM 14656 / S5a33</strain>
    </source>
</reference>
<dbReference type="GeneID" id="86823199"/>
<dbReference type="HOGENOM" id="CLU_113291_1_0_9"/>
<organism evidence="2 3">
    <name type="scientific">Blautia hydrogenotrophica (strain DSM 10507 / JCM 14656 / S5a33)</name>
    <name type="common">Ruminococcus hydrogenotrophicus</name>
    <dbReference type="NCBI Taxonomy" id="476272"/>
    <lineage>
        <taxon>Bacteria</taxon>
        <taxon>Bacillati</taxon>
        <taxon>Bacillota</taxon>
        <taxon>Clostridia</taxon>
        <taxon>Lachnospirales</taxon>
        <taxon>Lachnospiraceae</taxon>
        <taxon>Blautia</taxon>
    </lineage>
</organism>
<name>C0CR56_BLAHS</name>
<dbReference type="eggNOG" id="ENOG50304CC">
    <property type="taxonomic scope" value="Bacteria"/>
</dbReference>
<proteinExistence type="predicted"/>
<feature type="transmembrane region" description="Helical" evidence="1">
    <location>
        <begin position="128"/>
        <end position="147"/>
    </location>
</feature>
<dbReference type="RefSeq" id="WP_005951652.1">
    <property type="nucleotide sequence ID" value="NZ_CP136423.1"/>
</dbReference>
<evidence type="ECO:0000256" key="1">
    <source>
        <dbReference type="SAM" id="Phobius"/>
    </source>
</evidence>
<feature type="transmembrane region" description="Helical" evidence="1">
    <location>
        <begin position="9"/>
        <end position="28"/>
    </location>
</feature>
<gene>
    <name evidence="2" type="ORF">RUMHYD_03369</name>
</gene>